<dbReference type="InterPro" id="IPR024752">
    <property type="entry name" value="Myb/SANT-like_dom"/>
</dbReference>
<keyword evidence="4" id="KW-1185">Reference proteome</keyword>
<feature type="compositionally biased region" description="Polar residues" evidence="1">
    <location>
        <begin position="198"/>
        <end position="209"/>
    </location>
</feature>
<evidence type="ECO:0000313" key="4">
    <source>
        <dbReference type="Proteomes" id="UP001164929"/>
    </source>
</evidence>
<proteinExistence type="predicted"/>
<evidence type="ECO:0000256" key="1">
    <source>
        <dbReference type="SAM" id="MobiDB-lite"/>
    </source>
</evidence>
<gene>
    <name evidence="3" type="ORF">NC653_005150</name>
</gene>
<dbReference type="AlphaFoldDB" id="A0AAD6RCA3"/>
<dbReference type="EMBL" id="JAQIZT010000002">
    <property type="protein sequence ID" value="KAJ7005740.1"/>
    <property type="molecule type" value="Genomic_DNA"/>
</dbReference>
<name>A0AAD6RCA3_9ROSI</name>
<organism evidence="3 4">
    <name type="scientific">Populus alba x Populus x berolinensis</name>
    <dbReference type="NCBI Taxonomy" id="444605"/>
    <lineage>
        <taxon>Eukaryota</taxon>
        <taxon>Viridiplantae</taxon>
        <taxon>Streptophyta</taxon>
        <taxon>Embryophyta</taxon>
        <taxon>Tracheophyta</taxon>
        <taxon>Spermatophyta</taxon>
        <taxon>Magnoliopsida</taxon>
        <taxon>eudicotyledons</taxon>
        <taxon>Gunneridae</taxon>
        <taxon>Pentapetalae</taxon>
        <taxon>rosids</taxon>
        <taxon>fabids</taxon>
        <taxon>Malpighiales</taxon>
        <taxon>Salicaceae</taxon>
        <taxon>Saliceae</taxon>
        <taxon>Populus</taxon>
    </lineage>
</organism>
<evidence type="ECO:0000259" key="2">
    <source>
        <dbReference type="Pfam" id="PF12776"/>
    </source>
</evidence>
<feature type="region of interest" description="Disordered" evidence="1">
    <location>
        <begin position="147"/>
        <end position="182"/>
    </location>
</feature>
<dbReference type="Proteomes" id="UP001164929">
    <property type="component" value="Chromosome 2"/>
</dbReference>
<comment type="caution">
    <text evidence="3">The sequence shown here is derived from an EMBL/GenBank/DDBJ whole genome shotgun (WGS) entry which is preliminary data.</text>
</comment>
<protein>
    <submittedName>
        <fullName evidence="3">L10-interacting MYB domain-containing protein-like</fullName>
    </submittedName>
</protein>
<sequence length="329" mass="37526">MDDSQSQDKACWTREMLHAFCDICIKAIEQGMRPNTHFDKAGWKFVINSFKDQTGHALTKAQLKNKWDGIKKDWRIWKRLISETGVGWSAELGTIAAPDEWWKAKNQEIRGARKFRHAGIDPALCCKYDIMFTNTVATGQYAWAPSQGLNSDEDGGGQMHTNAMNDDPHLHEGSGDSEEGSLPNFIADVENMVAGVTFANSTSNPTGSSGKRKDKLVDSVSTKSECTSSVLDKKGCSIEEVMKEFHSIEEVVFGSELYCFATEFFMVRSRREMWATIGDMDRKFQWLKLMFDRRANYRPSSKFTFHTWKTYINVKVQLKFEVHEVLLRL</sequence>
<feature type="domain" description="Myb/SANT-like" evidence="2">
    <location>
        <begin position="12"/>
        <end position="104"/>
    </location>
</feature>
<evidence type="ECO:0000313" key="3">
    <source>
        <dbReference type="EMBL" id="KAJ7005740.1"/>
    </source>
</evidence>
<reference evidence="3" key="1">
    <citation type="journal article" date="2023" name="Mol. Ecol. Resour.">
        <title>Chromosome-level genome assembly of a triploid poplar Populus alba 'Berolinensis'.</title>
        <authorList>
            <person name="Chen S."/>
            <person name="Yu Y."/>
            <person name="Wang X."/>
            <person name="Wang S."/>
            <person name="Zhang T."/>
            <person name="Zhou Y."/>
            <person name="He R."/>
            <person name="Meng N."/>
            <person name="Wang Y."/>
            <person name="Liu W."/>
            <person name="Liu Z."/>
            <person name="Liu J."/>
            <person name="Guo Q."/>
            <person name="Huang H."/>
            <person name="Sederoff R.R."/>
            <person name="Wang G."/>
            <person name="Qu G."/>
            <person name="Chen S."/>
        </authorList>
    </citation>
    <scope>NUCLEOTIDE SEQUENCE</scope>
    <source>
        <strain evidence="3">SC-2020</strain>
    </source>
</reference>
<accession>A0AAD6RCA3</accession>
<feature type="region of interest" description="Disordered" evidence="1">
    <location>
        <begin position="198"/>
        <end position="218"/>
    </location>
</feature>
<dbReference type="PANTHER" id="PTHR31704">
    <property type="entry name" value="MYB/SANT-LIKE DNA-BINDING DOMAIN PROTEIN-RELATED"/>
    <property type="match status" value="1"/>
</dbReference>
<dbReference type="Pfam" id="PF12776">
    <property type="entry name" value="Myb_DNA-bind_3"/>
    <property type="match status" value="1"/>
</dbReference>
<dbReference type="PANTHER" id="PTHR31704:SF37">
    <property type="entry name" value="HEAT SHOCK PROTEIN"/>
    <property type="match status" value="1"/>
</dbReference>